<sequence length="695" mass="73815">MTTDAIQPPFRIGVDIGGTFTDIVVAGAAGRLLAHKAPSTPEDRTIGVLNAIAGAAQAMGRDTRDLLRETELLVHGSTVATNTLLEGKGARVGLLTTEGFRDSLEIRRGLRRDVWDHRSPFPPPLVPRRLRLGVTERIDAAGAVVTPLSRDSVLRAVEVFRAEGVEAIAICFLNSFRTPAHEHACRAIIQEVWPEVWVSCSGDIAPIMGEYERSATVVVNAYVGPRVAPYLRSLEERLSGLGLRHPLLIVQSNGGAANVAEVAHHPVQMVLSGPAAGVGAIRYFGRDTGSSDLVSIEVGGTSCDVTLMRDGVVQMTDQLDVEGHCIAIPSVEIHTIGAGGGTIGHVDAGGMLHAGPRGAGARPGPAAYGFGGIQPTVTDAQLVLGRLAPGPYAGGAIMLDRDKAAEAIERHLAQPLGLTLEQAAAGLIRLVDQNIQHAVERVSIERGYDIRDFTLIAAGGAGPLHGAAVGRALGCAAVYVPRLAGVFCAFGMCNTDVRIDRIRSWYQRLDDRQPDRLEAAFREVEQQARAALARQGFAEDAILLERGLALRYPGQQWPVTITCDDGLGVEQLRRSFEAAHQRLYGHFQQDGEIEALGLKVGARGHLPMAAPALAEPGPLRWPEPGGRRPVWIDDATGTVLTPIHDGRRLVPGDAVAGPAVIDEATTTLLVESGQRLRVTAAGNYLIEPAKKDGAV</sequence>
<dbReference type="AlphaFoldDB" id="A0A4R5QCA1"/>
<comment type="caution">
    <text evidence="4">The sequence shown here is derived from an EMBL/GenBank/DDBJ whole genome shotgun (WGS) entry which is preliminary data.</text>
</comment>
<dbReference type="EMBL" id="SMSJ01000049">
    <property type="protein sequence ID" value="TDH59937.1"/>
    <property type="molecule type" value="Genomic_DNA"/>
</dbReference>
<dbReference type="GO" id="GO:0017168">
    <property type="term" value="F:5-oxoprolinase (ATP-hydrolyzing) activity"/>
    <property type="evidence" value="ECO:0007669"/>
    <property type="project" value="TreeGrafter"/>
</dbReference>
<dbReference type="PANTHER" id="PTHR11365">
    <property type="entry name" value="5-OXOPROLINASE RELATED"/>
    <property type="match status" value="1"/>
</dbReference>
<protein>
    <submittedName>
        <fullName evidence="4">Hydantoinase/oxoprolinase family protein</fullName>
    </submittedName>
</protein>
<reference evidence="4 5" key="1">
    <citation type="journal article" date="2016" name="J. Microbiol.">
        <title>Dankookia rubra gen. nov., sp. nov., an alphaproteobacterium isolated from sediment of a shallow stream.</title>
        <authorList>
            <person name="Kim W.H."/>
            <person name="Kim D.H."/>
            <person name="Kang K."/>
            <person name="Ahn T.Y."/>
        </authorList>
    </citation>
    <scope>NUCLEOTIDE SEQUENCE [LARGE SCALE GENOMIC DNA]</scope>
    <source>
        <strain evidence="4 5">JCM30602</strain>
    </source>
</reference>
<dbReference type="PANTHER" id="PTHR11365:SF23">
    <property type="entry name" value="HYPOTHETICAL 5-OXOPROLINASE (EUROFUNG)-RELATED"/>
    <property type="match status" value="1"/>
</dbReference>
<dbReference type="Pfam" id="PF05378">
    <property type="entry name" value="Hydant_A_N"/>
    <property type="match status" value="1"/>
</dbReference>
<evidence type="ECO:0000259" key="2">
    <source>
        <dbReference type="Pfam" id="PF05378"/>
    </source>
</evidence>
<feature type="domain" description="Hydantoinase/oxoprolinase N-terminal" evidence="2">
    <location>
        <begin position="11"/>
        <end position="192"/>
    </location>
</feature>
<evidence type="ECO:0000259" key="1">
    <source>
        <dbReference type="Pfam" id="PF01968"/>
    </source>
</evidence>
<dbReference type="Proteomes" id="UP000295096">
    <property type="component" value="Unassembled WGS sequence"/>
</dbReference>
<dbReference type="RefSeq" id="WP_133291275.1">
    <property type="nucleotide sequence ID" value="NZ_SMSJ01000049.1"/>
</dbReference>
<dbReference type="Pfam" id="PF19278">
    <property type="entry name" value="Hydant_A_C"/>
    <property type="match status" value="1"/>
</dbReference>
<feature type="domain" description="Hydantoinase A/oxoprolinase" evidence="1">
    <location>
        <begin position="213"/>
        <end position="500"/>
    </location>
</feature>
<organism evidence="4 5">
    <name type="scientific">Dankookia rubra</name>
    <dbReference type="NCBI Taxonomy" id="1442381"/>
    <lineage>
        <taxon>Bacteria</taxon>
        <taxon>Pseudomonadati</taxon>
        <taxon>Pseudomonadota</taxon>
        <taxon>Alphaproteobacteria</taxon>
        <taxon>Acetobacterales</taxon>
        <taxon>Roseomonadaceae</taxon>
        <taxon>Dankookia</taxon>
    </lineage>
</organism>
<dbReference type="GO" id="GO:0005829">
    <property type="term" value="C:cytosol"/>
    <property type="evidence" value="ECO:0007669"/>
    <property type="project" value="TreeGrafter"/>
</dbReference>
<dbReference type="GO" id="GO:0006749">
    <property type="term" value="P:glutathione metabolic process"/>
    <property type="evidence" value="ECO:0007669"/>
    <property type="project" value="TreeGrafter"/>
</dbReference>
<dbReference type="SUPFAM" id="SSF53067">
    <property type="entry name" value="Actin-like ATPase domain"/>
    <property type="match status" value="1"/>
</dbReference>
<keyword evidence="5" id="KW-1185">Reference proteome</keyword>
<dbReference type="OrthoDB" id="7314499at2"/>
<proteinExistence type="predicted"/>
<dbReference type="Pfam" id="PF01968">
    <property type="entry name" value="Hydantoinase_A"/>
    <property type="match status" value="1"/>
</dbReference>
<evidence type="ECO:0000313" key="4">
    <source>
        <dbReference type="EMBL" id="TDH59937.1"/>
    </source>
</evidence>
<evidence type="ECO:0000313" key="5">
    <source>
        <dbReference type="Proteomes" id="UP000295096"/>
    </source>
</evidence>
<dbReference type="InterPro" id="IPR008040">
    <property type="entry name" value="Hydant_A_N"/>
</dbReference>
<gene>
    <name evidence="4" type="ORF">E2C06_24795</name>
</gene>
<evidence type="ECO:0000259" key="3">
    <source>
        <dbReference type="Pfam" id="PF19278"/>
    </source>
</evidence>
<name>A0A4R5QCA1_9PROT</name>
<accession>A0A4R5QCA1</accession>
<dbReference type="Gene3D" id="3.30.420.40">
    <property type="match status" value="1"/>
</dbReference>
<dbReference type="InterPro" id="IPR002821">
    <property type="entry name" value="Hydantoinase_A"/>
</dbReference>
<dbReference type="InterPro" id="IPR043129">
    <property type="entry name" value="ATPase_NBD"/>
</dbReference>
<dbReference type="InterPro" id="IPR049517">
    <property type="entry name" value="ACX-like_C"/>
</dbReference>
<dbReference type="InterPro" id="IPR045079">
    <property type="entry name" value="Oxoprolinase-like"/>
</dbReference>
<feature type="domain" description="Acetophenone carboxylase-like C-terminal" evidence="3">
    <location>
        <begin position="515"/>
        <end position="677"/>
    </location>
</feature>